<dbReference type="InterPro" id="IPR002850">
    <property type="entry name" value="PIN_toxin-like"/>
</dbReference>
<dbReference type="STRING" id="1641165.XM38_25245"/>
<dbReference type="SUPFAM" id="SSF88723">
    <property type="entry name" value="PIN domain-like"/>
    <property type="match status" value="1"/>
</dbReference>
<dbReference type="InterPro" id="IPR002716">
    <property type="entry name" value="PIN_dom"/>
</dbReference>
<dbReference type="PANTHER" id="PTHR34610">
    <property type="entry name" value="SSL7007 PROTEIN"/>
    <property type="match status" value="1"/>
</dbReference>
<sequence length="126" mass="14439">MVSALLFKDSIPGRALYFALAHGNILISSETITELIEVINRRKFDKYLTNDEREEFLESLLVRAELVEVLEDLKICRDPKDDKFLNLASSGEANFIVTGDDDLLILKSYRDIPILNAKDFLELFSR</sequence>
<evidence type="ECO:0000313" key="3">
    <source>
        <dbReference type="Proteomes" id="UP000191901"/>
    </source>
</evidence>
<feature type="domain" description="PIN" evidence="1">
    <location>
        <begin position="1"/>
        <end position="100"/>
    </location>
</feature>
<protein>
    <recommendedName>
        <fullName evidence="1">PIN domain-containing protein</fullName>
    </recommendedName>
</protein>
<proteinExistence type="predicted"/>
<dbReference type="PANTHER" id="PTHR34610:SF4">
    <property type="entry name" value="SLL8027 PROTEIN"/>
    <property type="match status" value="1"/>
</dbReference>
<dbReference type="KEGG" id="hhg:XM38_045150"/>
<dbReference type="AlphaFoldDB" id="A0A1Z3HTU5"/>
<dbReference type="NCBIfam" id="TIGR00305">
    <property type="entry name" value="putative toxin-antitoxin system toxin component, PIN family"/>
    <property type="match status" value="1"/>
</dbReference>
<keyword evidence="3" id="KW-1185">Reference proteome</keyword>
<evidence type="ECO:0000259" key="1">
    <source>
        <dbReference type="Pfam" id="PF13470"/>
    </source>
</evidence>
<dbReference type="InterPro" id="IPR029060">
    <property type="entry name" value="PIN-like_dom_sf"/>
</dbReference>
<name>A0A1Z3HTU5_9CYAN</name>
<organism evidence="2 3">
    <name type="scientific">Halomicronema hongdechloris C2206</name>
    <dbReference type="NCBI Taxonomy" id="1641165"/>
    <lineage>
        <taxon>Bacteria</taxon>
        <taxon>Bacillati</taxon>
        <taxon>Cyanobacteriota</taxon>
        <taxon>Cyanophyceae</taxon>
        <taxon>Nodosilineales</taxon>
        <taxon>Nodosilineaceae</taxon>
        <taxon>Halomicronema</taxon>
    </lineage>
</organism>
<dbReference type="EMBL" id="CP021983">
    <property type="protein sequence ID" value="ASC73547.1"/>
    <property type="molecule type" value="Genomic_DNA"/>
</dbReference>
<gene>
    <name evidence="2" type="ORF">XM38_045150</name>
</gene>
<dbReference type="Proteomes" id="UP000191901">
    <property type="component" value="Chromosome"/>
</dbReference>
<accession>A0A1Z3HTU5</accession>
<dbReference type="Pfam" id="PF13470">
    <property type="entry name" value="PIN_3"/>
    <property type="match status" value="1"/>
</dbReference>
<reference evidence="2 3" key="1">
    <citation type="journal article" date="2016" name="Biochim. Biophys. Acta">
        <title>Characterization of red-shifted phycobilisomes isolated from the chlorophyll f-containing cyanobacterium Halomicronema hongdechloris.</title>
        <authorList>
            <person name="Li Y."/>
            <person name="Lin Y."/>
            <person name="Garvey C.J."/>
            <person name="Birch D."/>
            <person name="Corkery R.W."/>
            <person name="Loughlin P.C."/>
            <person name="Scheer H."/>
            <person name="Willows R.D."/>
            <person name="Chen M."/>
        </authorList>
    </citation>
    <scope>NUCLEOTIDE SEQUENCE [LARGE SCALE GENOMIC DNA]</scope>
    <source>
        <strain evidence="2 3">C2206</strain>
    </source>
</reference>
<evidence type="ECO:0000313" key="2">
    <source>
        <dbReference type="EMBL" id="ASC73547.1"/>
    </source>
</evidence>